<dbReference type="Proteomes" id="UP001058860">
    <property type="component" value="Chromosome"/>
</dbReference>
<evidence type="ECO:0000256" key="4">
    <source>
        <dbReference type="PROSITE-ProRule" id="PRU00335"/>
    </source>
</evidence>
<feature type="DNA-binding region" description="H-T-H motif" evidence="4">
    <location>
        <begin position="51"/>
        <end position="70"/>
    </location>
</feature>
<protein>
    <submittedName>
        <fullName evidence="7">TetR/AcrR family transcriptional regulator</fullName>
    </submittedName>
</protein>
<keyword evidence="3" id="KW-0804">Transcription</keyword>
<evidence type="ECO:0000256" key="1">
    <source>
        <dbReference type="ARBA" id="ARBA00023015"/>
    </source>
</evidence>
<dbReference type="InterPro" id="IPR023772">
    <property type="entry name" value="DNA-bd_HTH_TetR-type_CS"/>
</dbReference>
<dbReference type="PANTHER" id="PTHR30055:SF148">
    <property type="entry name" value="TETR-FAMILY TRANSCRIPTIONAL REGULATOR"/>
    <property type="match status" value="1"/>
</dbReference>
<dbReference type="Gene3D" id="1.10.10.60">
    <property type="entry name" value="Homeodomain-like"/>
    <property type="match status" value="1"/>
</dbReference>
<evidence type="ECO:0000256" key="3">
    <source>
        <dbReference type="ARBA" id="ARBA00023163"/>
    </source>
</evidence>
<dbReference type="InterPro" id="IPR050109">
    <property type="entry name" value="HTH-type_TetR-like_transc_reg"/>
</dbReference>
<organism evidence="7 8">
    <name type="scientific">Svornostia abyssi</name>
    <dbReference type="NCBI Taxonomy" id="2898438"/>
    <lineage>
        <taxon>Bacteria</taxon>
        <taxon>Bacillati</taxon>
        <taxon>Actinomycetota</taxon>
        <taxon>Thermoleophilia</taxon>
        <taxon>Solirubrobacterales</taxon>
        <taxon>Baekduiaceae</taxon>
        <taxon>Svornostia</taxon>
    </lineage>
</organism>
<evidence type="ECO:0000313" key="7">
    <source>
        <dbReference type="EMBL" id="UUY05622.1"/>
    </source>
</evidence>
<name>A0ABY5PM33_9ACTN</name>
<dbReference type="InterPro" id="IPR001647">
    <property type="entry name" value="HTH_TetR"/>
</dbReference>
<dbReference type="PRINTS" id="PR00455">
    <property type="entry name" value="HTHTETR"/>
</dbReference>
<keyword evidence="2 4" id="KW-0238">DNA-binding</keyword>
<dbReference type="Gene3D" id="1.10.357.10">
    <property type="entry name" value="Tetracycline Repressor, domain 2"/>
    <property type="match status" value="1"/>
</dbReference>
<proteinExistence type="predicted"/>
<dbReference type="RefSeq" id="WP_353866067.1">
    <property type="nucleotide sequence ID" value="NZ_CP088295.1"/>
</dbReference>
<evidence type="ECO:0000313" key="8">
    <source>
        <dbReference type="Proteomes" id="UP001058860"/>
    </source>
</evidence>
<dbReference type="Pfam" id="PF16859">
    <property type="entry name" value="TetR_C_11"/>
    <property type="match status" value="1"/>
</dbReference>
<dbReference type="PROSITE" id="PS01081">
    <property type="entry name" value="HTH_TETR_1"/>
    <property type="match status" value="1"/>
</dbReference>
<dbReference type="SUPFAM" id="SSF48498">
    <property type="entry name" value="Tetracyclin repressor-like, C-terminal domain"/>
    <property type="match status" value="1"/>
</dbReference>
<dbReference type="PROSITE" id="PS50977">
    <property type="entry name" value="HTH_TETR_2"/>
    <property type="match status" value="1"/>
</dbReference>
<evidence type="ECO:0000259" key="6">
    <source>
        <dbReference type="PROSITE" id="PS50977"/>
    </source>
</evidence>
<feature type="domain" description="HTH tetR-type" evidence="6">
    <location>
        <begin position="28"/>
        <end position="88"/>
    </location>
</feature>
<dbReference type="PANTHER" id="PTHR30055">
    <property type="entry name" value="HTH-TYPE TRANSCRIPTIONAL REGULATOR RUTR"/>
    <property type="match status" value="1"/>
</dbReference>
<reference evidence="8" key="1">
    <citation type="submission" date="2021-11" db="EMBL/GenBank/DDBJ databases">
        <title>Cultivation dependent microbiological survey of springs from the worlds oldest radium mine currently devoted to the extraction of radon-saturated water.</title>
        <authorList>
            <person name="Kapinusova G."/>
            <person name="Smrhova T."/>
            <person name="Strejcek M."/>
            <person name="Suman J."/>
            <person name="Jani K."/>
            <person name="Pajer P."/>
            <person name="Uhlik O."/>
        </authorList>
    </citation>
    <scope>NUCLEOTIDE SEQUENCE [LARGE SCALE GENOMIC DNA]</scope>
    <source>
        <strain evidence="8">J379</strain>
    </source>
</reference>
<accession>A0ABY5PM33</accession>
<gene>
    <name evidence="7" type="ORF">LRS13_08920</name>
</gene>
<sequence length="208" mass="22679">MSGQQHPAAEREPSTQVYKGTRPGGRSARVRAAVLAAAAEELLEHGYDGFSMPRVAERAGVALTTVHRRWGTKARLIADIFADATAVAVPEPQGDTLEEDLRTLAGDVAASLENPMFVTLLRSAFVLPDEELDALRQAFWVSRYAVANSVARRAIDRGELPEGTDGWAVVERVHAPIWMRLLITGLPVDGAFIDELVRDALVLARRET</sequence>
<dbReference type="InterPro" id="IPR036271">
    <property type="entry name" value="Tet_transcr_reg_TetR-rel_C_sf"/>
</dbReference>
<evidence type="ECO:0000256" key="2">
    <source>
        <dbReference type="ARBA" id="ARBA00023125"/>
    </source>
</evidence>
<dbReference type="SUPFAM" id="SSF46689">
    <property type="entry name" value="Homeodomain-like"/>
    <property type="match status" value="1"/>
</dbReference>
<evidence type="ECO:0000256" key="5">
    <source>
        <dbReference type="SAM" id="MobiDB-lite"/>
    </source>
</evidence>
<keyword evidence="1" id="KW-0805">Transcription regulation</keyword>
<dbReference type="EMBL" id="CP088295">
    <property type="protein sequence ID" value="UUY05622.1"/>
    <property type="molecule type" value="Genomic_DNA"/>
</dbReference>
<feature type="region of interest" description="Disordered" evidence="5">
    <location>
        <begin position="1"/>
        <end position="24"/>
    </location>
</feature>
<keyword evidence="8" id="KW-1185">Reference proteome</keyword>
<dbReference type="InterPro" id="IPR011075">
    <property type="entry name" value="TetR_C"/>
</dbReference>
<dbReference type="InterPro" id="IPR009057">
    <property type="entry name" value="Homeodomain-like_sf"/>
</dbReference>
<dbReference type="Pfam" id="PF00440">
    <property type="entry name" value="TetR_N"/>
    <property type="match status" value="1"/>
</dbReference>